<dbReference type="PANTHER" id="PTHR30535:SF34">
    <property type="entry name" value="MOLYBDATE-BINDING PROTEIN MOLA"/>
    <property type="match status" value="1"/>
</dbReference>
<dbReference type="InterPro" id="IPR050902">
    <property type="entry name" value="ABC_Transporter_SBP"/>
</dbReference>
<evidence type="ECO:0000313" key="2">
    <source>
        <dbReference type="EMBL" id="NCN65759.1"/>
    </source>
</evidence>
<reference evidence="2" key="1">
    <citation type="submission" date="2019-11" db="EMBL/GenBank/DDBJ databases">
        <title>Lipid analysis of CO2-rich subsurface aquifers suggests an autotrophy-based deep biosphere with lysolipids enriched in CPR bacteria.</title>
        <authorList>
            <person name="Probst A.J."/>
            <person name="Elling F.J."/>
            <person name="Castelle C.J."/>
            <person name="Zhu Q."/>
            <person name="Elvert M."/>
            <person name="Birarda G."/>
            <person name="Holman H.-Y."/>
            <person name="Lane K.R."/>
            <person name="Ladd B."/>
            <person name="Ryan M.C."/>
            <person name="Woyke T."/>
            <person name="Hinrichs K.-U."/>
            <person name="Banfield J.F."/>
        </authorList>
    </citation>
    <scope>NUCLEOTIDE SEQUENCE</scope>
    <source>
        <strain evidence="2">CG_2015-01_33_1645</strain>
    </source>
</reference>
<gene>
    <name evidence="2" type="ORF">GW910_06880</name>
</gene>
<dbReference type="SUPFAM" id="SSF53807">
    <property type="entry name" value="Helical backbone' metal receptor"/>
    <property type="match status" value="1"/>
</dbReference>
<dbReference type="InterPro" id="IPR002491">
    <property type="entry name" value="ABC_transptr_periplasmic_BD"/>
</dbReference>
<feature type="non-terminal residue" evidence="2">
    <location>
        <position position="1"/>
    </location>
</feature>
<dbReference type="PANTHER" id="PTHR30535">
    <property type="entry name" value="VITAMIN B12-BINDING PROTEIN"/>
    <property type="match status" value="1"/>
</dbReference>
<evidence type="ECO:0000313" key="3">
    <source>
        <dbReference type="Proteomes" id="UP000768163"/>
    </source>
</evidence>
<sequence>GSDTYIHDAATIAGGVNIFSDTPKKVDINIEAIVGRNPNIILLPNDFYGKGSGSSFVNEIKKNKLWSSVDAVKNNRFCILDRDIIFARTPRIVDAIEQEFNCFNNWETKKFCNSDADCTSDEFCNTTNFACKSK</sequence>
<proteinExistence type="predicted"/>
<organism evidence="2 3">
    <name type="scientific">Candidatus Altarchaeum hamiconexum</name>
    <dbReference type="NCBI Taxonomy" id="1803513"/>
    <lineage>
        <taxon>Archaea</taxon>
        <taxon>Candidatus Altarchaeota</taxon>
        <taxon>Candidatus Altiarchaeia</taxon>
        <taxon>Candidatus Altarchaeales</taxon>
        <taxon>Candidatus Altarchaeaceae</taxon>
        <taxon>Candidatus Altarchaeum</taxon>
    </lineage>
</organism>
<dbReference type="AlphaFoldDB" id="A0A8J8CJZ6"/>
<dbReference type="Pfam" id="PF01497">
    <property type="entry name" value="Peripla_BP_2"/>
    <property type="match status" value="1"/>
</dbReference>
<protein>
    <submittedName>
        <fullName evidence="2">ABC transporter substrate-binding protein</fullName>
    </submittedName>
</protein>
<comment type="caution">
    <text evidence="2">The sequence shown here is derived from an EMBL/GenBank/DDBJ whole genome shotgun (WGS) entry which is preliminary data.</text>
</comment>
<dbReference type="Gene3D" id="3.40.50.1980">
    <property type="entry name" value="Nitrogenase molybdenum iron protein domain"/>
    <property type="match status" value="1"/>
</dbReference>
<dbReference type="PROSITE" id="PS50983">
    <property type="entry name" value="FE_B12_PBP"/>
    <property type="match status" value="1"/>
</dbReference>
<dbReference type="GO" id="GO:0071281">
    <property type="term" value="P:cellular response to iron ion"/>
    <property type="evidence" value="ECO:0007669"/>
    <property type="project" value="TreeGrafter"/>
</dbReference>
<accession>A0A8J8CJZ6</accession>
<dbReference type="EMBL" id="JAACVF010000235">
    <property type="protein sequence ID" value="NCN65759.1"/>
    <property type="molecule type" value="Genomic_DNA"/>
</dbReference>
<feature type="domain" description="Fe/B12 periplasmic-binding" evidence="1">
    <location>
        <begin position="1"/>
        <end position="108"/>
    </location>
</feature>
<dbReference type="Proteomes" id="UP000768163">
    <property type="component" value="Unassembled WGS sequence"/>
</dbReference>
<evidence type="ECO:0000259" key="1">
    <source>
        <dbReference type="PROSITE" id="PS50983"/>
    </source>
</evidence>
<name>A0A8J8CJZ6_9ARCH</name>